<evidence type="ECO:0000259" key="6">
    <source>
        <dbReference type="PROSITE" id="PS50950"/>
    </source>
</evidence>
<accession>A0A087SW35</accession>
<evidence type="ECO:0000256" key="2">
    <source>
        <dbReference type="ARBA" id="ARBA00022771"/>
    </source>
</evidence>
<dbReference type="SMART" id="SM00980">
    <property type="entry name" value="THAP"/>
    <property type="match status" value="1"/>
</dbReference>
<name>A0A087SW35_STEMI</name>
<dbReference type="AlphaFoldDB" id="A0A087SW35"/>
<dbReference type="Proteomes" id="UP000054359">
    <property type="component" value="Unassembled WGS sequence"/>
</dbReference>
<dbReference type="OrthoDB" id="6495355at2759"/>
<dbReference type="Pfam" id="PF05485">
    <property type="entry name" value="THAP"/>
    <property type="match status" value="1"/>
</dbReference>
<evidence type="ECO:0000313" key="8">
    <source>
        <dbReference type="Proteomes" id="UP000054359"/>
    </source>
</evidence>
<feature type="domain" description="THAP-type" evidence="6">
    <location>
        <begin position="1"/>
        <end position="90"/>
    </location>
</feature>
<evidence type="ECO:0000256" key="5">
    <source>
        <dbReference type="PROSITE-ProRule" id="PRU00309"/>
    </source>
</evidence>
<evidence type="ECO:0000256" key="3">
    <source>
        <dbReference type="ARBA" id="ARBA00022833"/>
    </source>
</evidence>
<gene>
    <name evidence="7" type="ORF">X975_22694</name>
</gene>
<dbReference type="GO" id="GO:0008270">
    <property type="term" value="F:zinc ion binding"/>
    <property type="evidence" value="ECO:0007669"/>
    <property type="project" value="UniProtKB-KW"/>
</dbReference>
<reference evidence="7 8" key="1">
    <citation type="submission" date="2013-11" db="EMBL/GenBank/DDBJ databases">
        <title>Genome sequencing of Stegodyphus mimosarum.</title>
        <authorList>
            <person name="Bechsgaard J."/>
        </authorList>
    </citation>
    <scope>NUCLEOTIDE SEQUENCE [LARGE SCALE GENOMIC DNA]</scope>
</reference>
<proteinExistence type="predicted"/>
<organism evidence="7 8">
    <name type="scientific">Stegodyphus mimosarum</name>
    <name type="common">African social velvet spider</name>
    <dbReference type="NCBI Taxonomy" id="407821"/>
    <lineage>
        <taxon>Eukaryota</taxon>
        <taxon>Metazoa</taxon>
        <taxon>Ecdysozoa</taxon>
        <taxon>Arthropoda</taxon>
        <taxon>Chelicerata</taxon>
        <taxon>Arachnida</taxon>
        <taxon>Araneae</taxon>
        <taxon>Araneomorphae</taxon>
        <taxon>Entelegynae</taxon>
        <taxon>Eresoidea</taxon>
        <taxon>Eresidae</taxon>
        <taxon>Stegodyphus</taxon>
    </lineage>
</organism>
<dbReference type="InterPro" id="IPR006612">
    <property type="entry name" value="THAP_Znf"/>
</dbReference>
<sequence length="206" mass="24117">MAYRYCRFKDCKSKCMNRSKSERIHFYTFPRDEQRCQAWVKASQNDKLIGIPASELYKKAYLCMFHFQDWCFTNVTTKHRLVHNAVPCCPKSHVTKNAVLDQQEPNLSNTPFSSTMDYHLISPVPVQGPHNQRKPVASSTPKSLYSARKYTPRKSVLANSVKKYRDFARRLKLKVALQRENLLFVVLKKRYLVKRLTKKFLSFSGT</sequence>
<keyword evidence="3" id="KW-0862">Zinc</keyword>
<keyword evidence="4 5" id="KW-0238">DNA-binding</keyword>
<feature type="non-terminal residue" evidence="7">
    <location>
        <position position="206"/>
    </location>
</feature>
<dbReference type="EMBL" id="KK112213">
    <property type="protein sequence ID" value="KFM57074.1"/>
    <property type="molecule type" value="Genomic_DNA"/>
</dbReference>
<dbReference type="SMART" id="SM00692">
    <property type="entry name" value="DM3"/>
    <property type="match status" value="1"/>
</dbReference>
<protein>
    <recommendedName>
        <fullName evidence="6">THAP-type domain-containing protein</fullName>
    </recommendedName>
</protein>
<evidence type="ECO:0000256" key="1">
    <source>
        <dbReference type="ARBA" id="ARBA00022723"/>
    </source>
</evidence>
<keyword evidence="8" id="KW-1185">Reference proteome</keyword>
<evidence type="ECO:0000256" key="4">
    <source>
        <dbReference type="ARBA" id="ARBA00023125"/>
    </source>
</evidence>
<keyword evidence="2 5" id="KW-0863">Zinc-finger</keyword>
<dbReference type="SUPFAM" id="SSF57716">
    <property type="entry name" value="Glucocorticoid receptor-like (DNA-binding domain)"/>
    <property type="match status" value="1"/>
</dbReference>
<keyword evidence="1" id="KW-0479">Metal-binding</keyword>
<dbReference type="GO" id="GO:0003677">
    <property type="term" value="F:DNA binding"/>
    <property type="evidence" value="ECO:0007669"/>
    <property type="project" value="UniProtKB-UniRule"/>
</dbReference>
<evidence type="ECO:0000313" key="7">
    <source>
        <dbReference type="EMBL" id="KFM57074.1"/>
    </source>
</evidence>
<dbReference type="PROSITE" id="PS50950">
    <property type="entry name" value="ZF_THAP"/>
    <property type="match status" value="1"/>
</dbReference>